<name>A0A5N5SXM1_9CRUS</name>
<dbReference type="EMBL" id="SEYY01019115">
    <property type="protein sequence ID" value="KAB7498648.1"/>
    <property type="molecule type" value="Genomic_DNA"/>
</dbReference>
<comment type="caution">
    <text evidence="3">The sequence shown here is derived from an EMBL/GenBank/DDBJ whole genome shotgun (WGS) entry which is preliminary data.</text>
</comment>
<organism evidence="3 4">
    <name type="scientific">Armadillidium nasatum</name>
    <dbReference type="NCBI Taxonomy" id="96803"/>
    <lineage>
        <taxon>Eukaryota</taxon>
        <taxon>Metazoa</taxon>
        <taxon>Ecdysozoa</taxon>
        <taxon>Arthropoda</taxon>
        <taxon>Crustacea</taxon>
        <taxon>Multicrustacea</taxon>
        <taxon>Malacostraca</taxon>
        <taxon>Eumalacostraca</taxon>
        <taxon>Peracarida</taxon>
        <taxon>Isopoda</taxon>
        <taxon>Oniscidea</taxon>
        <taxon>Crinocheta</taxon>
        <taxon>Armadillidiidae</taxon>
        <taxon>Armadillidium</taxon>
    </lineage>
</organism>
<accession>A0A5N5SXM1</accession>
<feature type="compositionally biased region" description="Basic and acidic residues" evidence="1">
    <location>
        <begin position="32"/>
        <end position="61"/>
    </location>
</feature>
<evidence type="ECO:0000313" key="3">
    <source>
        <dbReference type="EMBL" id="KAB7498648.1"/>
    </source>
</evidence>
<dbReference type="OrthoDB" id="10290229at2759"/>
<dbReference type="Proteomes" id="UP000326759">
    <property type="component" value="Unassembled WGS sequence"/>
</dbReference>
<evidence type="ECO:0000256" key="2">
    <source>
        <dbReference type="SAM" id="SignalP"/>
    </source>
</evidence>
<reference evidence="3 4" key="1">
    <citation type="journal article" date="2019" name="PLoS Biol.">
        <title>Sex chromosomes control vertical transmission of feminizing Wolbachia symbionts in an isopod.</title>
        <authorList>
            <person name="Becking T."/>
            <person name="Chebbi M.A."/>
            <person name="Giraud I."/>
            <person name="Moumen B."/>
            <person name="Laverre T."/>
            <person name="Caubet Y."/>
            <person name="Peccoud J."/>
            <person name="Gilbert C."/>
            <person name="Cordaux R."/>
        </authorList>
    </citation>
    <scope>NUCLEOTIDE SEQUENCE [LARGE SCALE GENOMIC DNA]</scope>
    <source>
        <strain evidence="3">ANa2</strain>
        <tissue evidence="3">Whole body excluding digestive tract and cuticle</tissue>
    </source>
</reference>
<feature type="region of interest" description="Disordered" evidence="1">
    <location>
        <begin position="27"/>
        <end position="61"/>
    </location>
</feature>
<keyword evidence="2" id="KW-0732">Signal</keyword>
<protein>
    <submittedName>
        <fullName evidence="3">Uncharacterized protein</fullName>
    </submittedName>
</protein>
<feature type="signal peptide" evidence="2">
    <location>
        <begin position="1"/>
        <end position="23"/>
    </location>
</feature>
<feature type="chain" id="PRO_5024422575" evidence="2">
    <location>
        <begin position="24"/>
        <end position="81"/>
    </location>
</feature>
<keyword evidence="4" id="KW-1185">Reference proteome</keyword>
<gene>
    <name evidence="3" type="ORF">Anas_00538</name>
</gene>
<dbReference type="AlphaFoldDB" id="A0A5N5SXM1"/>
<proteinExistence type="predicted"/>
<sequence>MKSAFPLLFLLQIFSLTFHLATCEETLSKNLETPDGHDRARKETETPDRHDRAGKDAETPDGLIRAEKLALAFPNNHKIDR</sequence>
<evidence type="ECO:0000256" key="1">
    <source>
        <dbReference type="SAM" id="MobiDB-lite"/>
    </source>
</evidence>
<evidence type="ECO:0000313" key="4">
    <source>
        <dbReference type="Proteomes" id="UP000326759"/>
    </source>
</evidence>